<reference evidence="3" key="1">
    <citation type="journal article" date="2012" name="MBio">
        <title>Comparative genome analysis of Trichophyton rubrum and related dermatophytes reveals candidate genes involved in infection.</title>
        <authorList>
            <person name="Martinez D.A."/>
            <person name="Oliver B.G."/>
            <person name="Graeser Y."/>
            <person name="Goldberg J.M."/>
            <person name="Li W."/>
            <person name="Martinez-Rossi N.M."/>
            <person name="Monod M."/>
            <person name="Shelest E."/>
            <person name="Barton R.C."/>
            <person name="Birch E."/>
            <person name="Brakhage A.A."/>
            <person name="Chen Z."/>
            <person name="Gurr S.J."/>
            <person name="Heiman D."/>
            <person name="Heitman J."/>
            <person name="Kosti I."/>
            <person name="Rossi A."/>
            <person name="Saif S."/>
            <person name="Samalova M."/>
            <person name="Saunders C.W."/>
            <person name="Shea T."/>
            <person name="Summerbell R.C."/>
            <person name="Xu J."/>
            <person name="Young S."/>
            <person name="Zeng Q."/>
            <person name="Birren B.W."/>
            <person name="Cuomo C.A."/>
            <person name="White T.C."/>
        </authorList>
    </citation>
    <scope>NUCLEOTIDE SEQUENCE [LARGE SCALE GENOMIC DNA]</scope>
    <source>
        <strain evidence="3">ATCC MYA-4606 / CBS 127.97</strain>
    </source>
</reference>
<evidence type="ECO:0000313" key="2">
    <source>
        <dbReference type="EMBL" id="EGE08950.1"/>
    </source>
</evidence>
<accession>F2Q482</accession>
<feature type="region of interest" description="Disordered" evidence="1">
    <location>
        <begin position="162"/>
        <end position="196"/>
    </location>
</feature>
<evidence type="ECO:0000313" key="3">
    <source>
        <dbReference type="Proteomes" id="UP000009169"/>
    </source>
</evidence>
<dbReference type="Proteomes" id="UP000009169">
    <property type="component" value="Unassembled WGS sequence"/>
</dbReference>
<protein>
    <submittedName>
        <fullName evidence="2">Uncharacterized protein</fullName>
    </submittedName>
</protein>
<dbReference type="AlphaFoldDB" id="F2Q482"/>
<keyword evidence="3" id="KW-1185">Reference proteome</keyword>
<feature type="compositionally biased region" description="Basic and acidic residues" evidence="1">
    <location>
        <begin position="35"/>
        <end position="49"/>
    </location>
</feature>
<proteinExistence type="predicted"/>
<feature type="compositionally biased region" description="Basic residues" evidence="1">
    <location>
        <begin position="115"/>
        <end position="126"/>
    </location>
</feature>
<feature type="region of interest" description="Disordered" evidence="1">
    <location>
        <begin position="109"/>
        <end position="129"/>
    </location>
</feature>
<dbReference type="EMBL" id="DS995790">
    <property type="protein sequence ID" value="EGE08950.1"/>
    <property type="molecule type" value="Genomic_DNA"/>
</dbReference>
<dbReference type="VEuPathDB" id="FungiDB:TEQG_07905"/>
<dbReference type="HOGENOM" id="CLU_1391125_0_0_1"/>
<feature type="region of interest" description="Disordered" evidence="1">
    <location>
        <begin position="1"/>
        <end position="57"/>
    </location>
</feature>
<evidence type="ECO:0000256" key="1">
    <source>
        <dbReference type="SAM" id="MobiDB-lite"/>
    </source>
</evidence>
<sequence length="196" mass="22052">MSTGSREDHETSRRGRKGRRKTESRSRANPCRAQMEIDRGVDGGRRRDEGEVEGEGEDGRSRLKCRCRCFAPDTRKGRQRTAFCHRSPPFSASTLLRRPLLDFIQTTTTTTTTSQRKKAAAKGSRPHCHDLQPVRYRTRLRQTRLSTSHPLVFSLVPPGCCGRARKPRERDENQAKQPPAGVPGIRGLLDSSRTGS</sequence>
<feature type="compositionally biased region" description="Basic and acidic residues" evidence="1">
    <location>
        <begin position="1"/>
        <end position="13"/>
    </location>
</feature>
<gene>
    <name evidence="2" type="ORF">TEQG_07905</name>
</gene>
<name>F2Q482_TRIEC</name>
<organism evidence="2 3">
    <name type="scientific">Trichophyton equinum (strain ATCC MYA-4606 / CBS 127.97)</name>
    <name type="common">Horse ringworm fungus</name>
    <dbReference type="NCBI Taxonomy" id="559882"/>
    <lineage>
        <taxon>Eukaryota</taxon>
        <taxon>Fungi</taxon>
        <taxon>Dikarya</taxon>
        <taxon>Ascomycota</taxon>
        <taxon>Pezizomycotina</taxon>
        <taxon>Eurotiomycetes</taxon>
        <taxon>Eurotiomycetidae</taxon>
        <taxon>Onygenales</taxon>
        <taxon>Arthrodermataceae</taxon>
        <taxon>Trichophyton</taxon>
    </lineage>
</organism>